<comment type="caution">
    <text evidence="6">The sequence shown here is derived from an EMBL/GenBank/DDBJ whole genome shotgun (WGS) entry which is preliminary data.</text>
</comment>
<accession>A0ABQ9FG03</accession>
<dbReference type="Pfam" id="PF13927">
    <property type="entry name" value="Ig_3"/>
    <property type="match status" value="2"/>
</dbReference>
<dbReference type="InterPro" id="IPR036179">
    <property type="entry name" value="Ig-like_dom_sf"/>
</dbReference>
<evidence type="ECO:0000256" key="3">
    <source>
        <dbReference type="ARBA" id="ARBA00023157"/>
    </source>
</evidence>
<dbReference type="SUPFAM" id="SSF48726">
    <property type="entry name" value="Immunoglobulin"/>
    <property type="match status" value="4"/>
</dbReference>
<dbReference type="InterPro" id="IPR007110">
    <property type="entry name" value="Ig-like_dom"/>
</dbReference>
<feature type="domain" description="Ig-like" evidence="5">
    <location>
        <begin position="275"/>
        <end position="311"/>
    </location>
</feature>
<dbReference type="Pfam" id="PF07679">
    <property type="entry name" value="I-set"/>
    <property type="match status" value="1"/>
</dbReference>
<evidence type="ECO:0000256" key="2">
    <source>
        <dbReference type="ARBA" id="ARBA00022737"/>
    </source>
</evidence>
<dbReference type="InterPro" id="IPR003599">
    <property type="entry name" value="Ig_sub"/>
</dbReference>
<dbReference type="InterPro" id="IPR013783">
    <property type="entry name" value="Ig-like_fold"/>
</dbReference>
<keyword evidence="1" id="KW-0732">Signal</keyword>
<keyword evidence="7" id="KW-1185">Reference proteome</keyword>
<keyword evidence="3" id="KW-1015">Disulfide bond</keyword>
<feature type="domain" description="Ig-like" evidence="5">
    <location>
        <begin position="179"/>
        <end position="252"/>
    </location>
</feature>
<sequence length="350" mass="39186">MQGATVKLFCKANGSPEPNIIWNKDGAPLSPGPRVSMSEDRTEVTINMVQRSDGGIYSCTFINSVGQVMQRIDLIVEGTSGAYVLNPPVNMTAVEGQLVTFHCEADANPNNITYRWYFENRQIDMTIPSFRSRFSVNQQGSLSINNVQKRDMGWYICRPSNGVGQDPEAAAYLNVTYPPKVIKDLIHKRLIWALGFQEQLDCPVDANPPVTEIIWSKDNYLVEFSSNRRTQLSNGTLLVKRVEQIDAGQYSCIPLSTAGRGDTSPIVQIVVRDPPRFVLRPEEHYIRKPGEGVTMICSAAGTPEPVVTWRRVLTTPHAPYNLTAIPSWFSVQIRWLPAYNGGSPQHYVLW</sequence>
<dbReference type="Proteomes" id="UP001217089">
    <property type="component" value="Unassembled WGS sequence"/>
</dbReference>
<evidence type="ECO:0000313" key="6">
    <source>
        <dbReference type="EMBL" id="KAJ8316251.1"/>
    </source>
</evidence>
<dbReference type="InterPro" id="IPR051170">
    <property type="entry name" value="Neural/epithelial_adhesion"/>
</dbReference>
<dbReference type="SMART" id="SM00409">
    <property type="entry name" value="IG"/>
    <property type="match status" value="3"/>
</dbReference>
<proteinExistence type="predicted"/>
<dbReference type="EMBL" id="JARBDR010000328">
    <property type="protein sequence ID" value="KAJ8316251.1"/>
    <property type="molecule type" value="Genomic_DNA"/>
</dbReference>
<dbReference type="PROSITE" id="PS50835">
    <property type="entry name" value="IG_LIKE"/>
    <property type="match status" value="4"/>
</dbReference>
<dbReference type="PANTHER" id="PTHR12231:SF253">
    <property type="entry name" value="DPR-INTERACTING PROTEIN ETA, ISOFORM B-RELATED"/>
    <property type="match status" value="1"/>
</dbReference>
<dbReference type="SMART" id="SM00408">
    <property type="entry name" value="IGc2"/>
    <property type="match status" value="3"/>
</dbReference>
<evidence type="ECO:0000256" key="4">
    <source>
        <dbReference type="ARBA" id="ARBA00023319"/>
    </source>
</evidence>
<feature type="domain" description="Ig-like" evidence="5">
    <location>
        <begin position="82"/>
        <end position="176"/>
    </location>
</feature>
<reference evidence="6 7" key="1">
    <citation type="submission" date="2022-12" db="EMBL/GenBank/DDBJ databases">
        <title>Chromosome-level genome of Tegillarca granosa.</title>
        <authorList>
            <person name="Kim J."/>
        </authorList>
    </citation>
    <scope>NUCLEOTIDE SEQUENCE [LARGE SCALE GENOMIC DNA]</scope>
    <source>
        <strain evidence="6">Teg-2019</strain>
        <tissue evidence="6">Adductor muscle</tissue>
    </source>
</reference>
<evidence type="ECO:0000313" key="7">
    <source>
        <dbReference type="Proteomes" id="UP001217089"/>
    </source>
</evidence>
<dbReference type="InterPro" id="IPR003598">
    <property type="entry name" value="Ig_sub2"/>
</dbReference>
<keyword evidence="4" id="KW-0393">Immunoglobulin domain</keyword>
<name>A0ABQ9FG03_TEGGR</name>
<dbReference type="InterPro" id="IPR013098">
    <property type="entry name" value="Ig_I-set"/>
</dbReference>
<dbReference type="Gene3D" id="2.60.40.10">
    <property type="entry name" value="Immunoglobulins"/>
    <property type="match status" value="4"/>
</dbReference>
<dbReference type="PANTHER" id="PTHR12231">
    <property type="entry name" value="CTX-RELATED TYPE I TRANSMEMBRANE PROTEIN"/>
    <property type="match status" value="1"/>
</dbReference>
<keyword evidence="2" id="KW-0677">Repeat</keyword>
<protein>
    <recommendedName>
        <fullName evidence="5">Ig-like domain-containing protein</fullName>
    </recommendedName>
</protein>
<evidence type="ECO:0000256" key="1">
    <source>
        <dbReference type="ARBA" id="ARBA00022729"/>
    </source>
</evidence>
<feature type="domain" description="Ig-like" evidence="5">
    <location>
        <begin position="1"/>
        <end position="75"/>
    </location>
</feature>
<organism evidence="6 7">
    <name type="scientific">Tegillarca granosa</name>
    <name type="common">Malaysian cockle</name>
    <name type="synonym">Anadara granosa</name>
    <dbReference type="NCBI Taxonomy" id="220873"/>
    <lineage>
        <taxon>Eukaryota</taxon>
        <taxon>Metazoa</taxon>
        <taxon>Spiralia</taxon>
        <taxon>Lophotrochozoa</taxon>
        <taxon>Mollusca</taxon>
        <taxon>Bivalvia</taxon>
        <taxon>Autobranchia</taxon>
        <taxon>Pteriomorphia</taxon>
        <taxon>Arcoida</taxon>
        <taxon>Arcoidea</taxon>
        <taxon>Arcidae</taxon>
        <taxon>Tegillarca</taxon>
    </lineage>
</organism>
<evidence type="ECO:0000259" key="5">
    <source>
        <dbReference type="PROSITE" id="PS50835"/>
    </source>
</evidence>
<gene>
    <name evidence="6" type="ORF">KUTeg_006265</name>
</gene>